<dbReference type="AlphaFoldDB" id="A0A2W1LDD3"/>
<keyword evidence="15 24" id="KW-0464">Manganese</keyword>
<evidence type="ECO:0000256" key="17">
    <source>
        <dbReference type="ARBA" id="ARBA00047614"/>
    </source>
</evidence>
<sequence length="363" mass="39903">MMKNIYVLCGGRSPEHEVSLVTAMTIINGLNKQLYRVVPVYISREGCWQPLEPVTHELASVEELRAQTGSTVSAASSAADFLARLAADGDGGACVFPALHGEYGEDGTVQGMLELLNIPYVGNGVGASAASIDKTMTKKIAAAAGIPQSEYLYFHRQDWEQEEAQWCQRIETLIGYPCYVKPAKLGSSIGISCCANREELVVAITEAFRYDGKILVEQEIKGREVQLAVLGNERPVCSVAGEFVREADFFSYEKKYESGTLIKRIPAKLSAPVYEKLRAMTLSLFRALDGSGLMRTDFFVTDRGDIYLNEVNTLPGFTKNSMFPVLWEKTAGTTYTQLLDRLIELAMERHAGKQVTALQGVEA</sequence>
<evidence type="ECO:0000256" key="9">
    <source>
        <dbReference type="ARBA" id="ARBA00022723"/>
    </source>
</evidence>
<dbReference type="NCBIfam" id="NF002528">
    <property type="entry name" value="PRK01966.1-4"/>
    <property type="match status" value="1"/>
</dbReference>
<proteinExistence type="inferred from homology"/>
<dbReference type="Gene3D" id="3.30.1490.20">
    <property type="entry name" value="ATP-grasp fold, A domain"/>
    <property type="match status" value="1"/>
</dbReference>
<comment type="cofactor">
    <cofactor evidence="1">
        <name>Mn(2+)</name>
        <dbReference type="ChEBI" id="CHEBI:29035"/>
    </cofactor>
</comment>
<feature type="binding site" evidence="24">
    <location>
        <position position="312"/>
    </location>
    <ligand>
        <name>Mg(2+)</name>
        <dbReference type="ChEBI" id="CHEBI:18420"/>
        <label>2</label>
    </ligand>
</feature>
<evidence type="ECO:0000256" key="25">
    <source>
        <dbReference type="PROSITE-ProRule" id="PRU00409"/>
    </source>
</evidence>
<keyword evidence="9 24" id="KW-0479">Metal-binding</keyword>
<dbReference type="Gene3D" id="3.30.470.20">
    <property type="entry name" value="ATP-grasp fold, B domain"/>
    <property type="match status" value="1"/>
</dbReference>
<comment type="subcellular location">
    <subcellularLocation>
        <location evidence="3 22">Cytoplasm</location>
    </subcellularLocation>
</comment>
<gene>
    <name evidence="22 27" type="primary">ddl</name>
    <name evidence="27" type="ORF">DNH61_05550</name>
</gene>
<evidence type="ECO:0000256" key="3">
    <source>
        <dbReference type="ARBA" id="ARBA00004496"/>
    </source>
</evidence>
<dbReference type="SUPFAM" id="SSF52440">
    <property type="entry name" value="PreATP-grasp domain"/>
    <property type="match status" value="1"/>
</dbReference>
<dbReference type="GO" id="GO:0008360">
    <property type="term" value="P:regulation of cell shape"/>
    <property type="evidence" value="ECO:0007669"/>
    <property type="project" value="UniProtKB-KW"/>
</dbReference>
<dbReference type="RefSeq" id="WP_111145680.1">
    <property type="nucleotide sequence ID" value="NZ_QKRB01000036.1"/>
</dbReference>
<keyword evidence="8 22" id="KW-0436">Ligase</keyword>
<evidence type="ECO:0000256" key="15">
    <source>
        <dbReference type="ARBA" id="ARBA00023211"/>
    </source>
</evidence>
<comment type="caution">
    <text evidence="27">The sequence shown here is derived from an EMBL/GenBank/DDBJ whole genome shotgun (WGS) entry which is preliminary data.</text>
</comment>
<keyword evidence="10 25" id="KW-0547">Nucleotide-binding</keyword>
<dbReference type="InterPro" id="IPR011095">
    <property type="entry name" value="Dala_Dala_lig_C"/>
</dbReference>
<evidence type="ECO:0000256" key="12">
    <source>
        <dbReference type="ARBA" id="ARBA00022842"/>
    </source>
</evidence>
<evidence type="ECO:0000256" key="10">
    <source>
        <dbReference type="ARBA" id="ARBA00022741"/>
    </source>
</evidence>
<keyword evidence="11 25" id="KW-0067">ATP-binding</keyword>
<feature type="binding site" evidence="24">
    <location>
        <position position="297"/>
    </location>
    <ligand>
        <name>Mg(2+)</name>
        <dbReference type="ChEBI" id="CHEBI:18420"/>
        <label>1</label>
    </ligand>
</feature>
<organism evidence="27 28">
    <name type="scientific">Paenibacillus sambharensis</name>
    <dbReference type="NCBI Taxonomy" id="1803190"/>
    <lineage>
        <taxon>Bacteria</taxon>
        <taxon>Bacillati</taxon>
        <taxon>Bacillota</taxon>
        <taxon>Bacilli</taxon>
        <taxon>Bacillales</taxon>
        <taxon>Paenibacillaceae</taxon>
        <taxon>Paenibacillus</taxon>
    </lineage>
</organism>
<comment type="function">
    <text evidence="2 22">Cell wall formation.</text>
</comment>
<evidence type="ECO:0000256" key="21">
    <source>
        <dbReference type="ARBA" id="ARBA00077154"/>
    </source>
</evidence>
<comment type="pathway">
    <text evidence="18">Glycan biosynthesis.</text>
</comment>
<evidence type="ECO:0000256" key="4">
    <source>
        <dbReference type="ARBA" id="ARBA00004752"/>
    </source>
</evidence>
<keyword evidence="28" id="KW-1185">Reference proteome</keyword>
<dbReference type="Pfam" id="PF01820">
    <property type="entry name" value="Dala_Dala_lig_N"/>
    <property type="match status" value="1"/>
</dbReference>
<comment type="catalytic activity">
    <reaction evidence="17 22">
        <text>2 D-alanine + ATP = D-alanyl-D-alanine + ADP + phosphate + H(+)</text>
        <dbReference type="Rhea" id="RHEA:11224"/>
        <dbReference type="ChEBI" id="CHEBI:15378"/>
        <dbReference type="ChEBI" id="CHEBI:30616"/>
        <dbReference type="ChEBI" id="CHEBI:43474"/>
        <dbReference type="ChEBI" id="CHEBI:57416"/>
        <dbReference type="ChEBI" id="CHEBI:57822"/>
        <dbReference type="ChEBI" id="CHEBI:456216"/>
        <dbReference type="EC" id="6.3.2.4"/>
    </reaction>
</comment>
<evidence type="ECO:0000256" key="13">
    <source>
        <dbReference type="ARBA" id="ARBA00022960"/>
    </source>
</evidence>
<feature type="binding site" evidence="24">
    <location>
        <position position="310"/>
    </location>
    <ligand>
        <name>Mg(2+)</name>
        <dbReference type="ChEBI" id="CHEBI:18420"/>
        <label>1</label>
    </ligand>
</feature>
<dbReference type="SUPFAM" id="SSF56059">
    <property type="entry name" value="Glutathione synthetase ATP-binding domain-like"/>
    <property type="match status" value="1"/>
</dbReference>
<dbReference type="Proteomes" id="UP000249522">
    <property type="component" value="Unassembled WGS sequence"/>
</dbReference>
<feature type="domain" description="ATP-grasp" evidence="26">
    <location>
        <begin position="138"/>
        <end position="344"/>
    </location>
</feature>
<accession>A0A2W1LDD3</accession>
<keyword evidence="7 22" id="KW-0963">Cytoplasm</keyword>
<evidence type="ECO:0000256" key="2">
    <source>
        <dbReference type="ARBA" id="ARBA00003921"/>
    </source>
</evidence>
<evidence type="ECO:0000256" key="5">
    <source>
        <dbReference type="ARBA" id="ARBA00010871"/>
    </source>
</evidence>
<dbReference type="InterPro" id="IPR011127">
    <property type="entry name" value="Dala_Dala_lig_N"/>
</dbReference>
<feature type="active site" evidence="23">
    <location>
        <position position="15"/>
    </location>
</feature>
<dbReference type="UniPathway" id="UPA00219"/>
<dbReference type="InterPro" id="IPR016185">
    <property type="entry name" value="PreATP-grasp_dom_sf"/>
</dbReference>
<evidence type="ECO:0000256" key="1">
    <source>
        <dbReference type="ARBA" id="ARBA00001936"/>
    </source>
</evidence>
<dbReference type="EC" id="6.3.2.4" evidence="6 22"/>
<dbReference type="GO" id="GO:0009252">
    <property type="term" value="P:peptidoglycan biosynthetic process"/>
    <property type="evidence" value="ECO:0007669"/>
    <property type="project" value="UniProtKB-UniRule"/>
</dbReference>
<evidence type="ECO:0000256" key="18">
    <source>
        <dbReference type="ARBA" id="ARBA00060592"/>
    </source>
</evidence>
<keyword evidence="14 22" id="KW-0573">Peptidoglycan synthesis</keyword>
<dbReference type="InterPro" id="IPR011761">
    <property type="entry name" value="ATP-grasp"/>
</dbReference>
<protein>
    <recommendedName>
        <fullName evidence="19 22">D-alanine--D-alanine ligase</fullName>
        <ecNumber evidence="6 22">6.3.2.4</ecNumber>
    </recommendedName>
    <alternativeName>
        <fullName evidence="21 22">D-Ala-D-Ala ligase</fullName>
    </alternativeName>
    <alternativeName>
        <fullName evidence="20 22">D-alanylalanine synthetase</fullName>
    </alternativeName>
</protein>
<evidence type="ECO:0000256" key="11">
    <source>
        <dbReference type="ARBA" id="ARBA00022840"/>
    </source>
</evidence>
<dbReference type="GO" id="GO:0071555">
    <property type="term" value="P:cell wall organization"/>
    <property type="evidence" value="ECO:0007669"/>
    <property type="project" value="UniProtKB-KW"/>
</dbReference>
<dbReference type="HAMAP" id="MF_00047">
    <property type="entry name" value="Dala_Dala_lig"/>
    <property type="match status" value="1"/>
</dbReference>
<dbReference type="GO" id="GO:0005524">
    <property type="term" value="F:ATP binding"/>
    <property type="evidence" value="ECO:0007669"/>
    <property type="project" value="UniProtKB-UniRule"/>
</dbReference>
<dbReference type="GO" id="GO:0046872">
    <property type="term" value="F:metal ion binding"/>
    <property type="evidence" value="ECO:0007669"/>
    <property type="project" value="UniProtKB-KW"/>
</dbReference>
<dbReference type="Pfam" id="PF07478">
    <property type="entry name" value="Dala_Dala_lig_C"/>
    <property type="match status" value="1"/>
</dbReference>
<dbReference type="PROSITE" id="PS50975">
    <property type="entry name" value="ATP_GRASP"/>
    <property type="match status" value="1"/>
</dbReference>
<dbReference type="PANTHER" id="PTHR23132">
    <property type="entry name" value="D-ALANINE--D-ALANINE LIGASE"/>
    <property type="match status" value="1"/>
</dbReference>
<dbReference type="PROSITE" id="PS00843">
    <property type="entry name" value="DALA_DALA_LIGASE_1"/>
    <property type="match status" value="1"/>
</dbReference>
<comment type="cofactor">
    <cofactor evidence="24">
        <name>Mg(2+)</name>
        <dbReference type="ChEBI" id="CHEBI:18420"/>
    </cofactor>
    <cofactor evidence="24">
        <name>Mn(2+)</name>
        <dbReference type="ChEBI" id="CHEBI:29035"/>
    </cofactor>
    <text evidence="24">Binds 2 magnesium or manganese ions per subunit.</text>
</comment>
<evidence type="ECO:0000313" key="28">
    <source>
        <dbReference type="Proteomes" id="UP000249522"/>
    </source>
</evidence>
<dbReference type="GO" id="GO:0005829">
    <property type="term" value="C:cytosol"/>
    <property type="evidence" value="ECO:0007669"/>
    <property type="project" value="TreeGrafter"/>
</dbReference>
<feature type="active site" evidence="23">
    <location>
        <position position="187"/>
    </location>
</feature>
<dbReference type="InterPro" id="IPR013815">
    <property type="entry name" value="ATP_grasp_subdomain_1"/>
</dbReference>
<keyword evidence="12 24" id="KW-0460">Magnesium</keyword>
<evidence type="ECO:0000256" key="16">
    <source>
        <dbReference type="ARBA" id="ARBA00023316"/>
    </source>
</evidence>
<dbReference type="NCBIfam" id="TIGR01205">
    <property type="entry name" value="D_ala_D_alaTIGR"/>
    <property type="match status" value="1"/>
</dbReference>
<evidence type="ECO:0000256" key="20">
    <source>
        <dbReference type="ARBA" id="ARBA00076288"/>
    </source>
</evidence>
<reference evidence="27 28" key="1">
    <citation type="submission" date="2018-06" db="EMBL/GenBank/DDBJ databases">
        <title>Paenibacillus imtechensis sp. nov.</title>
        <authorList>
            <person name="Pinnaka A.K."/>
            <person name="Singh H."/>
            <person name="Kaur M."/>
        </authorList>
    </citation>
    <scope>NUCLEOTIDE SEQUENCE [LARGE SCALE GENOMIC DNA]</scope>
    <source>
        <strain evidence="27 28">SMB1</strain>
    </source>
</reference>
<evidence type="ECO:0000256" key="8">
    <source>
        <dbReference type="ARBA" id="ARBA00022598"/>
    </source>
</evidence>
<dbReference type="OrthoDB" id="9813261at2"/>
<evidence type="ECO:0000256" key="24">
    <source>
        <dbReference type="PIRSR" id="PIRSR039102-3"/>
    </source>
</evidence>
<evidence type="ECO:0000256" key="23">
    <source>
        <dbReference type="PIRSR" id="PIRSR039102-1"/>
    </source>
</evidence>
<evidence type="ECO:0000256" key="22">
    <source>
        <dbReference type="HAMAP-Rule" id="MF_00047"/>
    </source>
</evidence>
<evidence type="ECO:0000256" key="7">
    <source>
        <dbReference type="ARBA" id="ARBA00022490"/>
    </source>
</evidence>
<feature type="binding site" evidence="24">
    <location>
        <position position="310"/>
    </location>
    <ligand>
        <name>Mg(2+)</name>
        <dbReference type="ChEBI" id="CHEBI:18420"/>
        <label>2</label>
    </ligand>
</feature>
<dbReference type="Gene3D" id="3.40.50.20">
    <property type="match status" value="1"/>
</dbReference>
<comment type="pathway">
    <text evidence="4 22">Cell wall biogenesis; peptidoglycan biosynthesis.</text>
</comment>
<dbReference type="PANTHER" id="PTHR23132:SF25">
    <property type="entry name" value="D-ALANINE--D-ALANINE LIGASE A"/>
    <property type="match status" value="1"/>
</dbReference>
<evidence type="ECO:0000256" key="19">
    <source>
        <dbReference type="ARBA" id="ARBA00068427"/>
    </source>
</evidence>
<evidence type="ECO:0000313" key="27">
    <source>
        <dbReference type="EMBL" id="PZD96669.1"/>
    </source>
</evidence>
<dbReference type="EMBL" id="QKRB01000036">
    <property type="protein sequence ID" value="PZD96669.1"/>
    <property type="molecule type" value="Genomic_DNA"/>
</dbReference>
<comment type="similarity">
    <text evidence="5 22">Belongs to the D-alanine--D-alanine ligase family.</text>
</comment>
<keyword evidence="13 22" id="KW-0133">Cell shape</keyword>
<evidence type="ECO:0000256" key="6">
    <source>
        <dbReference type="ARBA" id="ARBA00012216"/>
    </source>
</evidence>
<evidence type="ECO:0000259" key="26">
    <source>
        <dbReference type="PROSITE" id="PS50975"/>
    </source>
</evidence>
<name>A0A2W1LDD3_9BACL</name>
<dbReference type="GO" id="GO:0008716">
    <property type="term" value="F:D-alanine-D-alanine ligase activity"/>
    <property type="evidence" value="ECO:0007669"/>
    <property type="project" value="UniProtKB-UniRule"/>
</dbReference>
<dbReference type="InterPro" id="IPR005905">
    <property type="entry name" value="D_ala_D_ala"/>
</dbReference>
<dbReference type="InterPro" id="IPR000291">
    <property type="entry name" value="D-Ala_lig_Van_CS"/>
</dbReference>
<keyword evidence="16 22" id="KW-0961">Cell wall biogenesis/degradation</keyword>
<dbReference type="FunFam" id="3.30.1490.20:FF:000007">
    <property type="entry name" value="D-alanine--D-alanine ligase"/>
    <property type="match status" value="1"/>
</dbReference>
<dbReference type="PIRSF" id="PIRSF039102">
    <property type="entry name" value="Ddl/VanB"/>
    <property type="match status" value="1"/>
</dbReference>
<evidence type="ECO:0000256" key="14">
    <source>
        <dbReference type="ARBA" id="ARBA00022984"/>
    </source>
</evidence>
<feature type="active site" evidence="23">
    <location>
        <position position="321"/>
    </location>
</feature>